<dbReference type="PANTHER" id="PTHR11200">
    <property type="entry name" value="INOSITOL 5-PHOSPHATASE"/>
    <property type="match status" value="1"/>
</dbReference>
<dbReference type="GO" id="GO:0007165">
    <property type="term" value="P:signal transduction"/>
    <property type="evidence" value="ECO:0007669"/>
    <property type="project" value="InterPro"/>
</dbReference>
<evidence type="ECO:0000256" key="3">
    <source>
        <dbReference type="ARBA" id="ARBA00022753"/>
    </source>
</evidence>
<dbReference type="InterPro" id="IPR036691">
    <property type="entry name" value="Endo/exonu/phosph_ase_sf"/>
</dbReference>
<comment type="subcellular location">
    <subcellularLocation>
        <location evidence="2">Cytoplasmic vesicle</location>
        <location evidence="2">Phagosome membrane</location>
    </subcellularLocation>
    <subcellularLocation>
        <location evidence="1">Early endosome membrane</location>
    </subcellularLocation>
</comment>
<organism evidence="6 7">
    <name type="scientific">Angomonas deanei</name>
    <dbReference type="NCBI Taxonomy" id="59799"/>
    <lineage>
        <taxon>Eukaryota</taxon>
        <taxon>Discoba</taxon>
        <taxon>Euglenozoa</taxon>
        <taxon>Kinetoplastea</taxon>
        <taxon>Metakinetoplastina</taxon>
        <taxon>Trypanosomatida</taxon>
        <taxon>Trypanosomatidae</taxon>
        <taxon>Strigomonadinae</taxon>
        <taxon>Angomonas</taxon>
    </lineage>
</organism>
<dbReference type="FunFam" id="3.60.10.10:FF:000128">
    <property type="entry name" value="Inositol/phosphatidylinositol phosphatase, putative"/>
    <property type="match status" value="1"/>
</dbReference>
<dbReference type="PROSITE" id="PS50238">
    <property type="entry name" value="RHOGAP"/>
    <property type="match status" value="1"/>
</dbReference>
<dbReference type="InterPro" id="IPR013783">
    <property type="entry name" value="Ig-like_fold"/>
</dbReference>
<dbReference type="AlphaFoldDB" id="A0A7G2CQA2"/>
<feature type="domain" description="Rho-GAP" evidence="5">
    <location>
        <begin position="572"/>
        <end position="774"/>
    </location>
</feature>
<dbReference type="Pfam" id="PF00620">
    <property type="entry name" value="RhoGAP"/>
    <property type="match status" value="1"/>
</dbReference>
<dbReference type="GO" id="GO:0004439">
    <property type="term" value="F:phosphatidylinositol-4,5-bisphosphate 5-phosphatase activity"/>
    <property type="evidence" value="ECO:0007669"/>
    <property type="project" value="TreeGrafter"/>
</dbReference>
<keyword evidence="6" id="KW-0255">Endonuclease</keyword>
<reference evidence="6 7" key="1">
    <citation type="submission" date="2020-08" db="EMBL/GenBank/DDBJ databases">
        <authorList>
            <person name="Newling K."/>
            <person name="Davey J."/>
            <person name="Forrester S."/>
        </authorList>
    </citation>
    <scope>NUCLEOTIDE SEQUENCE [LARGE SCALE GENOMIC DNA]</scope>
    <source>
        <strain evidence="7">Crithidia deanei Carvalho (ATCC PRA-265)</strain>
    </source>
</reference>
<name>A0A7G2CQA2_9TRYP</name>
<dbReference type="EMBL" id="LR877167">
    <property type="protein sequence ID" value="CAD2221950.1"/>
    <property type="molecule type" value="Genomic_DNA"/>
</dbReference>
<dbReference type="SMART" id="SM00128">
    <property type="entry name" value="IPPc"/>
    <property type="match status" value="1"/>
</dbReference>
<dbReference type="InterPro" id="IPR008936">
    <property type="entry name" value="Rho_GTPase_activation_prot"/>
</dbReference>
<evidence type="ECO:0000256" key="4">
    <source>
        <dbReference type="ARBA" id="ARBA00023329"/>
    </source>
</evidence>
<dbReference type="SMART" id="SM00324">
    <property type="entry name" value="RhoGAP"/>
    <property type="match status" value="1"/>
</dbReference>
<sequence>MFPRLPRMFPNAEWAKPEDIFRFNNAYKSNGNLYLQRLSPEDQWVQEELHYYEDSFCQEEALSFSITTFNVGCKKPQPPLNDLVNLGDGKPTDVIVMAFQEVDMSASAMLKEETEAAAPWVAACNAAVGADMDASPSSPMPYYALKPKQLVGLLLCVYIRRGLLPQLKEFLVTTIATGALGSLGNKGAVGIHLSVHRSTYCIITAHLAAGQSNVSKRNEDINTILKNMDFNAARRADLQLNSSAGIVPEMVFPELFPRDHDFIIVAGDLNYRLNLSYEECMAKCGRGDIEDMLKYDQLVAEMKNPHTPWQGFEDLTPTHMPTYRFDMGTDNYDTSEKRRIPSFTDRVLIWSRRLKWQKAVKVKEHVAIMQVRSSDHKPVRLLLDIPAQVEVPSKKEEVTTSLKKKVTQLGMDNASSAKVSTDVTLLDFGVLQFHRCDTVRTAKVTNTGDSVAVVKVLRQRPGQDQPVNDGAWMRVSPMEFSILPGESQDIVIETLIDPRCMPWLARWRPYDARGRVALAASLLVVVRSGPMHIIDCQAVLVPSIYGNSLENVLLLGSLPCVDAYQAKVDHAVLLNTLQPQIPKELWFLVDAVTKQPLEKGYFTASSIDTDTSHAVMAYIDSTAAPLPAPHEPGAFDVLCVADCILVFLQNLQEPVVPFALYDAALAAGKAKGKAPLAFLAQLPAIRANLFVYLMSFLNFLLRQQHAENDLTAPLLAHVFSVVLIRRPTSAEGLSSARLLQGGGVDQQVRQQLQNEKEDAKALVEFFLTASPVYLQ</sequence>
<gene>
    <name evidence="6" type="ORF">ADEAN_000948900</name>
</gene>
<dbReference type="SUPFAM" id="SSF56219">
    <property type="entry name" value="DNase I-like"/>
    <property type="match status" value="1"/>
</dbReference>
<keyword evidence="7" id="KW-1185">Reference proteome</keyword>
<dbReference type="SUPFAM" id="SSF48350">
    <property type="entry name" value="GTPase activation domain, GAP"/>
    <property type="match status" value="1"/>
</dbReference>
<dbReference type="Gene3D" id="1.10.555.10">
    <property type="entry name" value="Rho GTPase activation protein"/>
    <property type="match status" value="1"/>
</dbReference>
<dbReference type="Pfam" id="PF22669">
    <property type="entry name" value="Exo_endo_phos2"/>
    <property type="match status" value="1"/>
</dbReference>
<keyword evidence="6" id="KW-0378">Hydrolase</keyword>
<dbReference type="InterPro" id="IPR046985">
    <property type="entry name" value="IP5"/>
</dbReference>
<keyword evidence="3" id="KW-0967">Endosome</keyword>
<dbReference type="OrthoDB" id="277498at2759"/>
<proteinExistence type="predicted"/>
<dbReference type="Gene3D" id="2.60.40.10">
    <property type="entry name" value="Immunoglobulins"/>
    <property type="match status" value="1"/>
</dbReference>
<dbReference type="PANTHER" id="PTHR11200:SF300">
    <property type="entry name" value="TYPE II INOSITOL 1,4,5-TRISPHOSPHATE 5-PHOSPHATASE"/>
    <property type="match status" value="1"/>
</dbReference>
<keyword evidence="6" id="KW-0269">Exonuclease</keyword>
<evidence type="ECO:0000313" key="6">
    <source>
        <dbReference type="EMBL" id="CAD2221950.1"/>
    </source>
</evidence>
<dbReference type="Proteomes" id="UP000515908">
    <property type="component" value="Chromosome 23"/>
</dbReference>
<dbReference type="InterPro" id="IPR000300">
    <property type="entry name" value="IPPc"/>
</dbReference>
<keyword evidence="4" id="KW-0968">Cytoplasmic vesicle</keyword>
<dbReference type="VEuPathDB" id="TriTrypDB:ADEAN_000948900"/>
<dbReference type="GO" id="GO:0046856">
    <property type="term" value="P:phosphatidylinositol dephosphorylation"/>
    <property type="evidence" value="ECO:0007669"/>
    <property type="project" value="InterPro"/>
</dbReference>
<dbReference type="GO" id="GO:0030670">
    <property type="term" value="C:phagocytic vesicle membrane"/>
    <property type="evidence" value="ECO:0007669"/>
    <property type="project" value="UniProtKB-SubCell"/>
</dbReference>
<protein>
    <submittedName>
        <fullName evidence="6">Endonuclease/Exonuclease/phosphatase family/RhoGAP domain containing protein, putative</fullName>
    </submittedName>
</protein>
<keyword evidence="6" id="KW-0540">Nuclease</keyword>
<accession>A0A7G2CQA2</accession>
<dbReference type="InterPro" id="IPR000198">
    <property type="entry name" value="RhoGAP_dom"/>
</dbReference>
<dbReference type="GO" id="GO:0031901">
    <property type="term" value="C:early endosome membrane"/>
    <property type="evidence" value="ECO:0007669"/>
    <property type="project" value="UniProtKB-SubCell"/>
</dbReference>
<dbReference type="Gene3D" id="3.60.10.10">
    <property type="entry name" value="Endonuclease/exonuclease/phosphatase"/>
    <property type="match status" value="1"/>
</dbReference>
<evidence type="ECO:0000313" key="7">
    <source>
        <dbReference type="Proteomes" id="UP000515908"/>
    </source>
</evidence>
<dbReference type="GO" id="GO:0004519">
    <property type="term" value="F:endonuclease activity"/>
    <property type="evidence" value="ECO:0007669"/>
    <property type="project" value="UniProtKB-KW"/>
</dbReference>
<evidence type="ECO:0000259" key="5">
    <source>
        <dbReference type="PROSITE" id="PS50238"/>
    </source>
</evidence>
<dbReference type="GO" id="GO:0004527">
    <property type="term" value="F:exonuclease activity"/>
    <property type="evidence" value="ECO:0007669"/>
    <property type="project" value="UniProtKB-KW"/>
</dbReference>
<evidence type="ECO:0000256" key="2">
    <source>
        <dbReference type="ARBA" id="ARBA00004580"/>
    </source>
</evidence>
<evidence type="ECO:0000256" key="1">
    <source>
        <dbReference type="ARBA" id="ARBA00004146"/>
    </source>
</evidence>